<reference evidence="1" key="2">
    <citation type="submission" date="2020-09" db="EMBL/GenBank/DDBJ databases">
        <authorList>
            <person name="Sun Q."/>
            <person name="Kim S."/>
        </authorList>
    </citation>
    <scope>NUCLEOTIDE SEQUENCE</scope>
    <source>
        <strain evidence="1">KCTC 12710</strain>
    </source>
</reference>
<keyword evidence="2" id="KW-1185">Reference proteome</keyword>
<gene>
    <name evidence="1" type="ORF">GCM10007028_36220</name>
</gene>
<dbReference type="Proteomes" id="UP000636004">
    <property type="component" value="Unassembled WGS sequence"/>
</dbReference>
<dbReference type="AlphaFoldDB" id="A0A918RFE3"/>
<evidence type="ECO:0000313" key="1">
    <source>
        <dbReference type="EMBL" id="GGZ94719.1"/>
    </source>
</evidence>
<proteinExistence type="predicted"/>
<evidence type="ECO:0000313" key="2">
    <source>
        <dbReference type="Proteomes" id="UP000636004"/>
    </source>
</evidence>
<accession>A0A918RFE3</accession>
<protein>
    <submittedName>
        <fullName evidence="1">Uncharacterized protein</fullName>
    </submittedName>
</protein>
<organism evidence="1 2">
    <name type="scientific">Algibacter mikhailovii</name>
    <dbReference type="NCBI Taxonomy" id="425498"/>
    <lineage>
        <taxon>Bacteria</taxon>
        <taxon>Pseudomonadati</taxon>
        <taxon>Bacteroidota</taxon>
        <taxon>Flavobacteriia</taxon>
        <taxon>Flavobacteriales</taxon>
        <taxon>Flavobacteriaceae</taxon>
        <taxon>Algibacter</taxon>
    </lineage>
</organism>
<sequence>MKYRTNKYLTLKGKIEEISLPDSAYGEWIVYENDEPKFHVNIFNYESKSDCLVNVIMTESKSEFKSILKDINERFKRNLTLSSKTNFGIKLNSKLIESELGSLPFEWLEYYTELIKAPWEKYPDINPNDMFWRMGKGEDAISIFARYYNSLNRTEKNEFEKEFKPTAEWADFYE</sequence>
<name>A0A918RFE3_9FLAO</name>
<dbReference type="RefSeq" id="WP_189362858.1">
    <property type="nucleotide sequence ID" value="NZ_BMWZ01000019.1"/>
</dbReference>
<comment type="caution">
    <text evidence="1">The sequence shown here is derived from an EMBL/GenBank/DDBJ whole genome shotgun (WGS) entry which is preliminary data.</text>
</comment>
<dbReference type="EMBL" id="BMWZ01000019">
    <property type="protein sequence ID" value="GGZ94719.1"/>
    <property type="molecule type" value="Genomic_DNA"/>
</dbReference>
<reference evidence="1" key="1">
    <citation type="journal article" date="2014" name="Int. J. Syst. Evol. Microbiol.">
        <title>Complete genome sequence of Corynebacterium casei LMG S-19264T (=DSM 44701T), isolated from a smear-ripened cheese.</title>
        <authorList>
            <consortium name="US DOE Joint Genome Institute (JGI-PGF)"/>
            <person name="Walter F."/>
            <person name="Albersmeier A."/>
            <person name="Kalinowski J."/>
            <person name="Ruckert C."/>
        </authorList>
    </citation>
    <scope>NUCLEOTIDE SEQUENCE</scope>
    <source>
        <strain evidence="1">KCTC 12710</strain>
    </source>
</reference>